<evidence type="ECO:0000256" key="7">
    <source>
        <dbReference type="SAM" id="SignalP"/>
    </source>
</evidence>
<dbReference type="PANTHER" id="PTHR15296:SF1">
    <property type="entry name" value="PDZK1 INTERACTING PROTEIN 1"/>
    <property type="match status" value="1"/>
</dbReference>
<proteinExistence type="inferred from homology"/>
<evidence type="ECO:0000256" key="2">
    <source>
        <dbReference type="ARBA" id="ARBA00022692"/>
    </source>
</evidence>
<comment type="subcellular location">
    <subcellularLocation>
        <location evidence="1">Membrane</location>
        <topology evidence="1">Single-pass membrane protein</topology>
    </subcellularLocation>
</comment>
<keyword evidence="7" id="KW-0732">Signal</keyword>
<evidence type="ECO:0000313" key="8">
    <source>
        <dbReference type="EMBL" id="DBA17902.1"/>
    </source>
</evidence>
<sequence>MLSLKLPFLLLISLGQVSCQSGVNKVARAIPQWGTGLIAVTVFLFLVLVFYVANRVWNKRSNPNLESISMGKLDDGAIPNGSTGRYVTKSNDDNVRVEHAYDNPIQITDNELSTPM</sequence>
<protein>
    <recommendedName>
        <fullName evidence="10">PDZK1-interacting protein 1</fullName>
    </recommendedName>
</protein>
<feature type="signal peptide" evidence="7">
    <location>
        <begin position="1"/>
        <end position="19"/>
    </location>
</feature>
<reference evidence="8" key="1">
    <citation type="thesis" date="2020" institute="ProQuest LLC" country="789 East Eisenhower Parkway, Ann Arbor, MI, USA">
        <title>Comparative Genomics and Chromosome Evolution.</title>
        <authorList>
            <person name="Mudd A.B."/>
        </authorList>
    </citation>
    <scope>NUCLEOTIDE SEQUENCE</scope>
    <source>
        <strain evidence="8">1538</strain>
        <tissue evidence="8">Blood</tissue>
    </source>
</reference>
<evidence type="ECO:0000256" key="6">
    <source>
        <dbReference type="SAM" id="Phobius"/>
    </source>
</evidence>
<comment type="similarity">
    <text evidence="5">Belongs to the PDZK1-interacting protein 1/SMIM24 family.</text>
</comment>
<keyword evidence="9" id="KW-1185">Reference proteome</keyword>
<evidence type="ECO:0000256" key="1">
    <source>
        <dbReference type="ARBA" id="ARBA00004167"/>
    </source>
</evidence>
<evidence type="ECO:0008006" key="10">
    <source>
        <dbReference type="Google" id="ProtNLM"/>
    </source>
</evidence>
<keyword evidence="3 6" id="KW-1133">Transmembrane helix</keyword>
<dbReference type="InterPro" id="IPR031627">
    <property type="entry name" value="PDZK1IP1/SMIM24"/>
</dbReference>
<evidence type="ECO:0000256" key="5">
    <source>
        <dbReference type="ARBA" id="ARBA00049650"/>
    </source>
</evidence>
<dbReference type="EMBL" id="DYDO01000009">
    <property type="protein sequence ID" value="DBA17902.1"/>
    <property type="molecule type" value="Genomic_DNA"/>
</dbReference>
<dbReference type="PANTHER" id="PTHR15296">
    <property type="entry name" value="MEMBRANE-ASSOCIATED PROTEIN MAP17"/>
    <property type="match status" value="1"/>
</dbReference>
<name>A0AAV3A2Y5_PYXAD</name>
<feature type="transmembrane region" description="Helical" evidence="6">
    <location>
        <begin position="35"/>
        <end position="53"/>
    </location>
</feature>
<dbReference type="Proteomes" id="UP001181693">
    <property type="component" value="Unassembled WGS sequence"/>
</dbReference>
<keyword evidence="4 6" id="KW-0472">Membrane</keyword>
<evidence type="ECO:0000256" key="3">
    <source>
        <dbReference type="ARBA" id="ARBA00022989"/>
    </source>
</evidence>
<dbReference type="Pfam" id="PF15807">
    <property type="entry name" value="MAP17"/>
    <property type="match status" value="1"/>
</dbReference>
<dbReference type="GO" id="GO:0016020">
    <property type="term" value="C:membrane"/>
    <property type="evidence" value="ECO:0007669"/>
    <property type="project" value="UniProtKB-SubCell"/>
</dbReference>
<evidence type="ECO:0000256" key="4">
    <source>
        <dbReference type="ARBA" id="ARBA00023136"/>
    </source>
</evidence>
<comment type="caution">
    <text evidence="8">The sequence shown here is derived from an EMBL/GenBank/DDBJ whole genome shotgun (WGS) entry which is preliminary data.</text>
</comment>
<dbReference type="AlphaFoldDB" id="A0AAV3A2Y5"/>
<keyword evidence="2 6" id="KW-0812">Transmembrane</keyword>
<feature type="chain" id="PRO_5043550918" description="PDZK1-interacting protein 1" evidence="7">
    <location>
        <begin position="20"/>
        <end position="116"/>
    </location>
</feature>
<gene>
    <name evidence="8" type="ORF">GDO54_016213</name>
</gene>
<organism evidence="8 9">
    <name type="scientific">Pyxicephalus adspersus</name>
    <name type="common">African bullfrog</name>
    <dbReference type="NCBI Taxonomy" id="30357"/>
    <lineage>
        <taxon>Eukaryota</taxon>
        <taxon>Metazoa</taxon>
        <taxon>Chordata</taxon>
        <taxon>Craniata</taxon>
        <taxon>Vertebrata</taxon>
        <taxon>Euteleostomi</taxon>
        <taxon>Amphibia</taxon>
        <taxon>Batrachia</taxon>
        <taxon>Anura</taxon>
        <taxon>Neobatrachia</taxon>
        <taxon>Ranoidea</taxon>
        <taxon>Pyxicephalidae</taxon>
        <taxon>Pyxicephalinae</taxon>
        <taxon>Pyxicephalus</taxon>
    </lineage>
</organism>
<accession>A0AAV3A2Y5</accession>
<evidence type="ECO:0000313" key="9">
    <source>
        <dbReference type="Proteomes" id="UP001181693"/>
    </source>
</evidence>